<proteinExistence type="predicted"/>
<gene>
    <name evidence="1" type="ORF">Cgig2_029407</name>
</gene>
<dbReference type="OrthoDB" id="1738459at2759"/>
<reference evidence="1" key="1">
    <citation type="submission" date="2022-04" db="EMBL/GenBank/DDBJ databases">
        <title>Carnegiea gigantea Genome sequencing and assembly v2.</title>
        <authorList>
            <person name="Copetti D."/>
            <person name="Sanderson M.J."/>
            <person name="Burquez A."/>
            <person name="Wojciechowski M.F."/>
        </authorList>
    </citation>
    <scope>NUCLEOTIDE SEQUENCE</scope>
    <source>
        <strain evidence="1">SGP5-SGP5p</strain>
        <tissue evidence="1">Aerial part</tissue>
    </source>
</reference>
<comment type="caution">
    <text evidence="1">The sequence shown here is derived from an EMBL/GenBank/DDBJ whole genome shotgun (WGS) entry which is preliminary data.</text>
</comment>
<evidence type="ECO:0000313" key="2">
    <source>
        <dbReference type="Proteomes" id="UP001153076"/>
    </source>
</evidence>
<keyword evidence="2" id="KW-1185">Reference proteome</keyword>
<name>A0A9Q1JFF1_9CARY</name>
<evidence type="ECO:0000313" key="1">
    <source>
        <dbReference type="EMBL" id="KAJ8422027.1"/>
    </source>
</evidence>
<organism evidence="1 2">
    <name type="scientific">Carnegiea gigantea</name>
    <dbReference type="NCBI Taxonomy" id="171969"/>
    <lineage>
        <taxon>Eukaryota</taxon>
        <taxon>Viridiplantae</taxon>
        <taxon>Streptophyta</taxon>
        <taxon>Embryophyta</taxon>
        <taxon>Tracheophyta</taxon>
        <taxon>Spermatophyta</taxon>
        <taxon>Magnoliopsida</taxon>
        <taxon>eudicotyledons</taxon>
        <taxon>Gunneridae</taxon>
        <taxon>Pentapetalae</taxon>
        <taxon>Caryophyllales</taxon>
        <taxon>Cactineae</taxon>
        <taxon>Cactaceae</taxon>
        <taxon>Cactoideae</taxon>
        <taxon>Echinocereeae</taxon>
        <taxon>Carnegiea</taxon>
    </lineage>
</organism>
<dbReference type="Proteomes" id="UP001153076">
    <property type="component" value="Unassembled WGS sequence"/>
</dbReference>
<sequence length="206" mass="23236">MEAPLTKRRVPSGPLVLKSHVLPSPSIVEVVRRLFVPIKLSGTFACSKVTLLLMPFSEEIINAPKLRKARLRGTQQVMNTESGTPKCIHIMTFSRFEGRPIMAPHDDPLVIALKVVSALVCRILIDTGMSANIITWQFLKKLKYLGMDITPLVHPILEFRGQQVNLVGMIRLPLWFRDKVICRNLKVKFLVVDVPTAYNIDQLMAL</sequence>
<protein>
    <submittedName>
        <fullName evidence="1">Uncharacterized protein</fullName>
    </submittedName>
</protein>
<dbReference type="EMBL" id="JAKOGI010002428">
    <property type="protein sequence ID" value="KAJ8422027.1"/>
    <property type="molecule type" value="Genomic_DNA"/>
</dbReference>
<accession>A0A9Q1JFF1</accession>
<dbReference type="PANTHER" id="PTHR33240:SF17">
    <property type="entry name" value="EUKARYOTIC PEPTIDE CHAIN RELEASE FACTOR GTP-BINDING SUBUNIT-LIKE"/>
    <property type="match status" value="1"/>
</dbReference>
<dbReference type="AlphaFoldDB" id="A0A9Q1JFF1"/>
<dbReference type="PANTHER" id="PTHR33240">
    <property type="entry name" value="OS08G0508500 PROTEIN"/>
    <property type="match status" value="1"/>
</dbReference>